<protein>
    <recommendedName>
        <fullName evidence="4">RdlA protein</fullName>
    </recommendedName>
</protein>
<evidence type="ECO:0008006" key="4">
    <source>
        <dbReference type="Google" id="ProtNLM"/>
    </source>
</evidence>
<dbReference type="Pfam" id="PF25848">
    <property type="entry name" value="Rodlin"/>
    <property type="match status" value="1"/>
</dbReference>
<keyword evidence="1" id="KW-0732">Signal</keyword>
<accession>A0ABP9HAN8</accession>
<proteinExistence type="predicted"/>
<dbReference type="InterPro" id="IPR047736">
    <property type="entry name" value="RdlA/B-like"/>
</dbReference>
<evidence type="ECO:0000313" key="3">
    <source>
        <dbReference type="Proteomes" id="UP001500466"/>
    </source>
</evidence>
<feature type="chain" id="PRO_5047516836" description="RdlA protein" evidence="1">
    <location>
        <begin position="32"/>
        <end position="132"/>
    </location>
</feature>
<comment type="caution">
    <text evidence="2">The sequence shown here is derived from an EMBL/GenBank/DDBJ whole genome shotgun (WGS) entry which is preliminary data.</text>
</comment>
<evidence type="ECO:0000256" key="1">
    <source>
        <dbReference type="SAM" id="SignalP"/>
    </source>
</evidence>
<gene>
    <name evidence="2" type="ORF">GCM10023205_32490</name>
</gene>
<dbReference type="EMBL" id="BAABHS010000010">
    <property type="protein sequence ID" value="GAA4965626.1"/>
    <property type="molecule type" value="Genomic_DNA"/>
</dbReference>
<feature type="signal peptide" evidence="1">
    <location>
        <begin position="1"/>
        <end position="31"/>
    </location>
</feature>
<evidence type="ECO:0000313" key="2">
    <source>
        <dbReference type="EMBL" id="GAA4965626.1"/>
    </source>
</evidence>
<name>A0ABP9HAN8_9ACTN</name>
<organism evidence="2 3">
    <name type="scientific">Yinghuangia aomiensis</name>
    <dbReference type="NCBI Taxonomy" id="676205"/>
    <lineage>
        <taxon>Bacteria</taxon>
        <taxon>Bacillati</taxon>
        <taxon>Actinomycetota</taxon>
        <taxon>Actinomycetes</taxon>
        <taxon>Kitasatosporales</taxon>
        <taxon>Streptomycetaceae</taxon>
        <taxon>Yinghuangia</taxon>
    </lineage>
</organism>
<keyword evidence="3" id="KW-1185">Reference proteome</keyword>
<dbReference type="RefSeq" id="WP_345676187.1">
    <property type="nucleotide sequence ID" value="NZ_BAABHS010000010.1"/>
</dbReference>
<reference evidence="3" key="1">
    <citation type="journal article" date="2019" name="Int. J. Syst. Evol. Microbiol.">
        <title>The Global Catalogue of Microorganisms (GCM) 10K type strain sequencing project: providing services to taxonomists for standard genome sequencing and annotation.</title>
        <authorList>
            <consortium name="The Broad Institute Genomics Platform"/>
            <consortium name="The Broad Institute Genome Sequencing Center for Infectious Disease"/>
            <person name="Wu L."/>
            <person name="Ma J."/>
        </authorList>
    </citation>
    <scope>NUCLEOTIDE SEQUENCE [LARGE SCALE GENOMIC DNA]</scope>
    <source>
        <strain evidence="3">JCM 17986</strain>
    </source>
</reference>
<dbReference type="NCBIfam" id="NF041022">
    <property type="entry name" value="rodlin_AB"/>
    <property type="match status" value="1"/>
</dbReference>
<dbReference type="Proteomes" id="UP001500466">
    <property type="component" value="Unassembled WGS sequence"/>
</dbReference>
<sequence>MSQTLKKVAASASVIAAAVGVVAAAAPAAMAGGNDGQHTNFIGNSAKQNIGNTSTNGLGSPNFGVVNGGALDCFDIQKVDAQVPIGALAGLGVGVQDLLNDSQNQTCTNNSVQQNGDDVLANVLSDILSDNG</sequence>